<accession>A0A7R9PPF0</accession>
<name>A0A7R9PPF0_TIMGE</name>
<proteinExistence type="predicted"/>
<evidence type="ECO:0000313" key="1">
    <source>
        <dbReference type="EMBL" id="CAD7602782.1"/>
    </source>
</evidence>
<sequence>MCVVHSYLNDYSTFSVVTMGDKATNLIKQPFSTCLSPSPSTTTEVGVGPLMSCKGCKVNSSQGLIEKSEIDDVYGDVTIILLPVCALFSEYGNRANNKAHLWEYLGRKVAPFLDLRWSRLAPRTEKATRSSNGFDLLCKLEWGVWLRASCVALIGPRITRRERDSPVTHVILMDFCNHSEVPNPKK</sequence>
<dbReference type="EMBL" id="OE843294">
    <property type="protein sequence ID" value="CAD7602782.1"/>
    <property type="molecule type" value="Genomic_DNA"/>
</dbReference>
<dbReference type="AlphaFoldDB" id="A0A7R9PPF0"/>
<organism evidence="1">
    <name type="scientific">Timema genevievae</name>
    <name type="common">Walking stick</name>
    <dbReference type="NCBI Taxonomy" id="629358"/>
    <lineage>
        <taxon>Eukaryota</taxon>
        <taxon>Metazoa</taxon>
        <taxon>Ecdysozoa</taxon>
        <taxon>Arthropoda</taxon>
        <taxon>Hexapoda</taxon>
        <taxon>Insecta</taxon>
        <taxon>Pterygota</taxon>
        <taxon>Neoptera</taxon>
        <taxon>Polyneoptera</taxon>
        <taxon>Phasmatodea</taxon>
        <taxon>Timematodea</taxon>
        <taxon>Timematoidea</taxon>
        <taxon>Timematidae</taxon>
        <taxon>Timema</taxon>
    </lineage>
</organism>
<protein>
    <submittedName>
        <fullName evidence="1">Uncharacterized protein</fullName>
    </submittedName>
</protein>
<gene>
    <name evidence="1" type="ORF">TGEB3V08_LOCUS8478</name>
</gene>
<reference evidence="1" key="1">
    <citation type="submission" date="2020-11" db="EMBL/GenBank/DDBJ databases">
        <authorList>
            <person name="Tran Van P."/>
        </authorList>
    </citation>
    <scope>NUCLEOTIDE SEQUENCE</scope>
</reference>